<dbReference type="Gene3D" id="2.180.10.10">
    <property type="entry name" value="RHS repeat-associated core"/>
    <property type="match status" value="1"/>
</dbReference>
<evidence type="ECO:0000313" key="2">
    <source>
        <dbReference type="EMBL" id="PIT13708.1"/>
    </source>
</evidence>
<protein>
    <submittedName>
        <fullName evidence="2">Type IV secretion protein Rhs</fullName>
    </submittedName>
</protein>
<evidence type="ECO:0000259" key="1">
    <source>
        <dbReference type="Pfam" id="PF03527"/>
    </source>
</evidence>
<feature type="domain" description="RHS protein conserved region" evidence="1">
    <location>
        <begin position="19"/>
        <end position="55"/>
    </location>
</feature>
<dbReference type="PANTHER" id="PTHR32305:SF15">
    <property type="entry name" value="PROTEIN RHSA-RELATED"/>
    <property type="match status" value="1"/>
</dbReference>
<dbReference type="PRINTS" id="PR00394">
    <property type="entry name" value="RHSPROTEIN"/>
</dbReference>
<sequence>MLKERYYESCQRGNDPERVMYFHTDLNGCPEELTDENGKILWECSFQLWGKRIHEVEHIPIQQNLRYQGQYLDRETGLHYNTFRYYDPDIGRFTQPDPIGLLGGLNLYQYAPNGLTWVDPWGLLTYNTMSGIDGFQKHHIIPQQLKNHPLLKEAGMNIHSIKNVIYLPTSADAHPTRTIHKGSHYQYTQDIKIEMNEIYTRGKRENWSQTEYKNALNKLIGSERANLRSGKTILNKNSIRIKGC</sequence>
<dbReference type="InterPro" id="IPR022385">
    <property type="entry name" value="Rhs_assc_core"/>
</dbReference>
<dbReference type="Pfam" id="PF14412">
    <property type="entry name" value="AHH"/>
    <property type="match status" value="1"/>
</dbReference>
<dbReference type="Proteomes" id="UP000231293">
    <property type="component" value="Unassembled WGS sequence"/>
</dbReference>
<dbReference type="InterPro" id="IPR032871">
    <property type="entry name" value="AHH_dom_containing"/>
</dbReference>
<reference evidence="2 3" key="1">
    <citation type="journal article" date="2017" name="MBio">
        <title>Type VI secretion-mediated competition in the bee gut microbiome.</title>
        <authorList>
            <person name="Steele M.I."/>
            <person name="Kwong W.K."/>
            <person name="Powell J.E."/>
            <person name="Whiteley M."/>
            <person name="Moran N.A."/>
        </authorList>
    </citation>
    <scope>NUCLEOTIDE SEQUENCE [LARGE SCALE GENOMIC DNA]</scope>
    <source>
        <strain evidence="2 3">App2-2</strain>
    </source>
</reference>
<dbReference type="InterPro" id="IPR001826">
    <property type="entry name" value="RHS"/>
</dbReference>
<dbReference type="NCBIfam" id="TIGR03696">
    <property type="entry name" value="Rhs_assc_core"/>
    <property type="match status" value="1"/>
</dbReference>
<dbReference type="PANTHER" id="PTHR32305">
    <property type="match status" value="1"/>
</dbReference>
<organism evidence="2 3">
    <name type="scientific">Snodgrassella alvi</name>
    <dbReference type="NCBI Taxonomy" id="1196083"/>
    <lineage>
        <taxon>Bacteria</taxon>
        <taxon>Pseudomonadati</taxon>
        <taxon>Pseudomonadota</taxon>
        <taxon>Betaproteobacteria</taxon>
        <taxon>Neisseriales</taxon>
        <taxon>Neisseriaceae</taxon>
        <taxon>Snodgrassella</taxon>
    </lineage>
</organism>
<proteinExistence type="predicted"/>
<dbReference type="AlphaFoldDB" id="A0A2N9WSD9"/>
<accession>A0A2N9WSD9</accession>
<dbReference type="RefSeq" id="WP_218966674.1">
    <property type="nucleotide sequence ID" value="NZ_MDVB01000095.1"/>
</dbReference>
<dbReference type="EMBL" id="MDVB01000095">
    <property type="protein sequence ID" value="PIT13708.1"/>
    <property type="molecule type" value="Genomic_DNA"/>
</dbReference>
<gene>
    <name evidence="2" type="ORF">BGI32_08880</name>
</gene>
<name>A0A2N9WSD9_9NEIS</name>
<comment type="caution">
    <text evidence="2">The sequence shown here is derived from an EMBL/GenBank/DDBJ whole genome shotgun (WGS) entry which is preliminary data.</text>
</comment>
<dbReference type="Pfam" id="PF03527">
    <property type="entry name" value="RHS"/>
    <property type="match status" value="1"/>
</dbReference>
<dbReference type="InterPro" id="IPR050708">
    <property type="entry name" value="T6SS_VgrG/RHS"/>
</dbReference>
<evidence type="ECO:0000313" key="3">
    <source>
        <dbReference type="Proteomes" id="UP000231293"/>
    </source>
</evidence>